<proteinExistence type="predicted"/>
<keyword evidence="4" id="KW-1185">Reference proteome</keyword>
<protein>
    <recommendedName>
        <fullName evidence="5">DUF4842 domain-containing protein</fullName>
    </recommendedName>
</protein>
<dbReference type="EMBL" id="JPIU01000037">
    <property type="protein sequence ID" value="KIO45782.1"/>
    <property type="molecule type" value="Genomic_DNA"/>
</dbReference>
<sequence>MILSISCIKEKNMGSKTSPQDIDVNHFITSESYEVPVREGHVTVVKCSGVTIAEANTPMTIWVPKQSRAKTGSISTSFVPDNQYPNFTENKSQMFQVICFEDSKNADYDYNDLVIHVRYQTKGSIFAFGVQPVALGSTKPIKLGCVVYKGEKQVFKGLITPVGADCRSQYFKSQEGFINTVGTTSNQKGEKNGYLGSTIRNWDISKIEGSGLMRVEWYIEVDGGTELYAISTDYLSQSFDKNGLPYGLVITTTGSEYTAEEGYVCGYDWFNYPKEAKHIKDVYPEIWVWLTTDSVYDFASIYDGHNPPRNAFPASDLGLFEAKSFDMTDEKYRVK</sequence>
<dbReference type="Proteomes" id="UP000031980">
    <property type="component" value="Unassembled WGS sequence"/>
</dbReference>
<dbReference type="Proteomes" id="UP000031937">
    <property type="component" value="Unassembled WGS sequence"/>
</dbReference>
<evidence type="ECO:0008006" key="5">
    <source>
        <dbReference type="Google" id="ProtNLM"/>
    </source>
</evidence>
<organism evidence="2 4">
    <name type="scientific">Sanguibacteroides justesenii</name>
    <dbReference type="NCBI Taxonomy" id="1547597"/>
    <lineage>
        <taxon>Bacteria</taxon>
        <taxon>Pseudomonadati</taxon>
        <taxon>Bacteroidota</taxon>
        <taxon>Bacteroidia</taxon>
        <taxon>Bacteroidales</taxon>
        <taxon>Porphyromonadaceae</taxon>
        <taxon>Sanguibacteroides</taxon>
    </lineage>
</organism>
<name>A0A0C3NI22_9PORP</name>
<reference evidence="2 4" key="1">
    <citation type="submission" date="2014-07" db="EMBL/GenBank/DDBJ databases">
        <title>Porphyromonadaceae bacterium OUH 308042 = ATCC BAA-2681 = DSM 28342 draft genome.</title>
        <authorList>
            <person name="Sydenham T.V."/>
            <person name="Hasman H."/>
            <person name="Justensen U.S."/>
        </authorList>
    </citation>
    <scope>NUCLEOTIDE SEQUENCE [LARGE SCALE GENOMIC DNA]</scope>
    <source>
        <strain evidence="2 4">OUH 308042</strain>
    </source>
</reference>
<evidence type="ECO:0000313" key="4">
    <source>
        <dbReference type="Proteomes" id="UP000031980"/>
    </source>
</evidence>
<evidence type="ECO:0000313" key="3">
    <source>
        <dbReference type="Proteomes" id="UP000031937"/>
    </source>
</evidence>
<dbReference type="EMBL" id="JPIT01000031">
    <property type="protein sequence ID" value="KIO43618.1"/>
    <property type="molecule type" value="Genomic_DNA"/>
</dbReference>
<accession>A0A0C3NI22</accession>
<dbReference type="AlphaFoldDB" id="A0A0C3NI22"/>
<evidence type="ECO:0000313" key="1">
    <source>
        <dbReference type="EMBL" id="KIO43618.1"/>
    </source>
</evidence>
<comment type="caution">
    <text evidence="2">The sequence shown here is derived from an EMBL/GenBank/DDBJ whole genome shotgun (WGS) entry which is preliminary data.</text>
</comment>
<reference evidence="1 3" key="2">
    <citation type="submission" date="2014-07" db="EMBL/GenBank/DDBJ databases">
        <title>Porphyromonadaceae bacterium OUH 334697 = ATCC BAA-2682 = DSM 28341 draft genome.</title>
        <authorList>
            <person name="Sydenham T.V."/>
            <person name="Hasman H."/>
            <person name="Justesen U.S."/>
        </authorList>
    </citation>
    <scope>NUCLEOTIDE SEQUENCE [LARGE SCALE GENOMIC DNA]</scope>
    <source>
        <strain evidence="1 3">OUH 334697</strain>
    </source>
</reference>
<gene>
    <name evidence="2" type="ORF">BA92_04835</name>
    <name evidence="1" type="ORF">IE90_10895</name>
</gene>
<evidence type="ECO:0000313" key="2">
    <source>
        <dbReference type="EMBL" id="KIO45782.1"/>
    </source>
</evidence>